<dbReference type="Gene3D" id="1.10.420.10">
    <property type="entry name" value="Peroxidase, domain 2"/>
    <property type="match status" value="1"/>
</dbReference>
<proteinExistence type="predicted"/>
<gene>
    <name evidence="1" type="ORF">Syun_012809</name>
</gene>
<sequence>MFEICNFSKELLEEETPGLLRLPTNKALLEDPKFCYYVELYAKLKVVKLGTISVLEEIYELTHAYNNAVTCIRFSAALQNNVQGQAEIPILAKVGRSHVLHPSPTTYSTLV</sequence>
<accession>A0AAP0PHX3</accession>
<dbReference type="Proteomes" id="UP001420932">
    <property type="component" value="Unassembled WGS sequence"/>
</dbReference>
<evidence type="ECO:0000313" key="1">
    <source>
        <dbReference type="EMBL" id="KAK9143409.1"/>
    </source>
</evidence>
<dbReference type="EMBL" id="JBBNAF010000005">
    <property type="protein sequence ID" value="KAK9143409.1"/>
    <property type="molecule type" value="Genomic_DNA"/>
</dbReference>
<protein>
    <submittedName>
        <fullName evidence="1">Uncharacterized protein</fullName>
    </submittedName>
</protein>
<reference evidence="1 2" key="1">
    <citation type="submission" date="2024-01" db="EMBL/GenBank/DDBJ databases">
        <title>Genome assemblies of Stephania.</title>
        <authorList>
            <person name="Yang L."/>
        </authorList>
    </citation>
    <scope>NUCLEOTIDE SEQUENCE [LARGE SCALE GENOMIC DNA]</scope>
    <source>
        <strain evidence="1">YNDBR</strain>
        <tissue evidence="1">Leaf</tissue>
    </source>
</reference>
<evidence type="ECO:0000313" key="2">
    <source>
        <dbReference type="Proteomes" id="UP001420932"/>
    </source>
</evidence>
<organism evidence="1 2">
    <name type="scientific">Stephania yunnanensis</name>
    <dbReference type="NCBI Taxonomy" id="152371"/>
    <lineage>
        <taxon>Eukaryota</taxon>
        <taxon>Viridiplantae</taxon>
        <taxon>Streptophyta</taxon>
        <taxon>Embryophyta</taxon>
        <taxon>Tracheophyta</taxon>
        <taxon>Spermatophyta</taxon>
        <taxon>Magnoliopsida</taxon>
        <taxon>Ranunculales</taxon>
        <taxon>Menispermaceae</taxon>
        <taxon>Menispermoideae</taxon>
        <taxon>Cissampelideae</taxon>
        <taxon>Stephania</taxon>
    </lineage>
</organism>
<name>A0AAP0PHX3_9MAGN</name>
<keyword evidence="2" id="KW-1185">Reference proteome</keyword>
<comment type="caution">
    <text evidence="1">The sequence shown here is derived from an EMBL/GenBank/DDBJ whole genome shotgun (WGS) entry which is preliminary data.</text>
</comment>
<dbReference type="AlphaFoldDB" id="A0AAP0PHX3"/>